<evidence type="ECO:0000313" key="4">
    <source>
        <dbReference type="Proteomes" id="UP000623678"/>
    </source>
</evidence>
<dbReference type="AlphaFoldDB" id="A0A926EN60"/>
<comment type="caution">
    <text evidence="3">The sequence shown here is derived from an EMBL/GenBank/DDBJ whole genome shotgun (WGS) entry which is preliminary data.</text>
</comment>
<evidence type="ECO:0000313" key="3">
    <source>
        <dbReference type="EMBL" id="MBC8586563.1"/>
    </source>
</evidence>
<dbReference type="InterPro" id="IPR018649">
    <property type="entry name" value="SHOCT"/>
</dbReference>
<name>A0A926EN60_9FIRM</name>
<sequence length="146" mass="16373">MVKGVNGQIDIIDDKVVITRKGLLAKSVGFFKGEIEIPISSITSVEFKMPSFGSGGYIQFIYPGCKKVLPHSDKAMDENTVLFNRNMANGFLSLKQELDRLISNSKCKNISEDFYDQIEKLACLRDKGILTEEEFQNKKSSILSKL</sequence>
<feature type="domain" description="DUF4429" evidence="2">
    <location>
        <begin position="14"/>
        <end position="97"/>
    </location>
</feature>
<keyword evidence="4" id="KW-1185">Reference proteome</keyword>
<dbReference type="RefSeq" id="WP_262396283.1">
    <property type="nucleotide sequence ID" value="NZ_JACRTD010000015.1"/>
</dbReference>
<proteinExistence type="predicted"/>
<feature type="domain" description="SHOCT" evidence="1">
    <location>
        <begin position="116"/>
        <end position="143"/>
    </location>
</feature>
<organism evidence="3 4">
    <name type="scientific">Youxingia wuxianensis</name>
    <dbReference type="NCBI Taxonomy" id="2763678"/>
    <lineage>
        <taxon>Bacteria</taxon>
        <taxon>Bacillati</taxon>
        <taxon>Bacillota</taxon>
        <taxon>Clostridia</taxon>
        <taxon>Eubacteriales</taxon>
        <taxon>Oscillospiraceae</taxon>
        <taxon>Youxingia</taxon>
    </lineage>
</organism>
<dbReference type="Pfam" id="PF09851">
    <property type="entry name" value="SHOCT"/>
    <property type="match status" value="1"/>
</dbReference>
<gene>
    <name evidence="3" type="ORF">H8705_13340</name>
</gene>
<accession>A0A926EN60</accession>
<dbReference type="Pfam" id="PF14472">
    <property type="entry name" value="DUF4429"/>
    <property type="match status" value="1"/>
</dbReference>
<dbReference type="EMBL" id="JACRTD010000015">
    <property type="protein sequence ID" value="MBC8586563.1"/>
    <property type="molecule type" value="Genomic_DNA"/>
</dbReference>
<dbReference type="Proteomes" id="UP000623678">
    <property type="component" value="Unassembled WGS sequence"/>
</dbReference>
<reference evidence="3" key="1">
    <citation type="submission" date="2020-08" db="EMBL/GenBank/DDBJ databases">
        <title>Genome public.</title>
        <authorList>
            <person name="Liu C."/>
            <person name="Sun Q."/>
        </authorList>
    </citation>
    <scope>NUCLEOTIDE SEQUENCE</scope>
    <source>
        <strain evidence="3">NSJ-64</strain>
    </source>
</reference>
<dbReference type="InterPro" id="IPR027860">
    <property type="entry name" value="DUF4429"/>
</dbReference>
<evidence type="ECO:0000259" key="2">
    <source>
        <dbReference type="Pfam" id="PF14472"/>
    </source>
</evidence>
<protein>
    <submittedName>
        <fullName evidence="3">SHOCT domain-containing protein</fullName>
    </submittedName>
</protein>
<evidence type="ECO:0000259" key="1">
    <source>
        <dbReference type="Pfam" id="PF09851"/>
    </source>
</evidence>